<dbReference type="Proteomes" id="UP001354649">
    <property type="component" value="Unassembled WGS sequence"/>
</dbReference>
<dbReference type="InterPro" id="IPR011990">
    <property type="entry name" value="TPR-like_helical_dom_sf"/>
</dbReference>
<protein>
    <recommendedName>
        <fullName evidence="3">Tetratrico peptide repeat group 5 domain-containing protein</fullName>
    </recommendedName>
</protein>
<comment type="caution">
    <text evidence="1">The sequence shown here is derived from an EMBL/GenBank/DDBJ whole genome shotgun (WGS) entry which is preliminary data.</text>
</comment>
<reference evidence="1 2" key="1">
    <citation type="submission" date="2023-11" db="EMBL/GenBank/DDBJ databases">
        <title>30 novel species of actinomycetes from the DSMZ collection.</title>
        <authorList>
            <person name="Nouioui I."/>
        </authorList>
    </citation>
    <scope>NUCLEOTIDE SEQUENCE [LARGE SCALE GENOMIC DNA]</scope>
    <source>
        <strain evidence="1 2">DSM 41602</strain>
    </source>
</reference>
<proteinExistence type="predicted"/>
<dbReference type="RefSeq" id="WP_236669708.1">
    <property type="nucleotide sequence ID" value="NZ_CP127865.1"/>
</dbReference>
<sequence>MATLAQKMGSLDEAVSLYRVAIELGDPHAAEDLAELLIFLGRPREAEECRARAAEGS</sequence>
<accession>A0ABD5JK39</accession>
<dbReference type="EMBL" id="JAZBJQ010000029">
    <property type="protein sequence ID" value="MEE4588003.1"/>
    <property type="molecule type" value="Genomic_DNA"/>
</dbReference>
<gene>
    <name evidence="1" type="ORF">V2K49_33775</name>
</gene>
<evidence type="ECO:0000313" key="1">
    <source>
        <dbReference type="EMBL" id="MEE4588003.1"/>
    </source>
</evidence>
<evidence type="ECO:0008006" key="3">
    <source>
        <dbReference type="Google" id="ProtNLM"/>
    </source>
</evidence>
<organism evidence="1 2">
    <name type="scientific">Streptomyces antimycoticus</name>
    <dbReference type="NCBI Taxonomy" id="68175"/>
    <lineage>
        <taxon>Bacteria</taxon>
        <taxon>Bacillati</taxon>
        <taxon>Actinomycetota</taxon>
        <taxon>Actinomycetes</taxon>
        <taxon>Kitasatosporales</taxon>
        <taxon>Streptomycetaceae</taxon>
        <taxon>Streptomyces</taxon>
        <taxon>Streptomyces violaceusniger group</taxon>
    </lineage>
</organism>
<dbReference type="AlphaFoldDB" id="A0ABD5JK39"/>
<evidence type="ECO:0000313" key="2">
    <source>
        <dbReference type="Proteomes" id="UP001354649"/>
    </source>
</evidence>
<dbReference type="SUPFAM" id="SSF81901">
    <property type="entry name" value="HCP-like"/>
    <property type="match status" value="1"/>
</dbReference>
<dbReference type="Gene3D" id="1.25.40.10">
    <property type="entry name" value="Tetratricopeptide repeat domain"/>
    <property type="match status" value="1"/>
</dbReference>
<name>A0ABD5JK39_9ACTN</name>